<dbReference type="OrthoDB" id="9796140at2"/>
<evidence type="ECO:0000256" key="1">
    <source>
        <dbReference type="ARBA" id="ARBA00022490"/>
    </source>
</evidence>
<dbReference type="PANTHER" id="PTHR33317">
    <property type="entry name" value="POLYNUCLEOTIDYL TRANSFERASE, RIBONUCLEASE H-LIKE SUPERFAMILY PROTEIN"/>
    <property type="match status" value="1"/>
</dbReference>
<dbReference type="InterPro" id="IPR005227">
    <property type="entry name" value="YqgF"/>
</dbReference>
<dbReference type="PATRIC" id="fig|1202724.3.peg.4214"/>
<dbReference type="InterPro" id="IPR006641">
    <property type="entry name" value="YqgF/RNaseH-like_dom"/>
</dbReference>
<gene>
    <name evidence="7" type="ORF">AM493_20345</name>
</gene>
<sequence length="139" mass="15623">MRILAIDYGLKRTGIAVTDELQMIASGLSTVESPRAIAFLRDYFAKEKVGEVLVGEPRQMNGLPSESTPIIEAFVAKFREAFPEMKLVRVDERFTSKMAFNSMIAGGLKKKQRQNKALIDEISATILLQDYLLQKNNLK</sequence>
<dbReference type="Pfam" id="PF03652">
    <property type="entry name" value="RuvX"/>
    <property type="match status" value="1"/>
</dbReference>
<dbReference type="CDD" id="cd16964">
    <property type="entry name" value="YqgF"/>
    <property type="match status" value="1"/>
</dbReference>
<name>A0A0M8MDT8_9FLAO</name>
<evidence type="ECO:0000256" key="4">
    <source>
        <dbReference type="ARBA" id="ARBA00022801"/>
    </source>
</evidence>
<keyword evidence="4 5" id="KW-0378">Hydrolase</keyword>
<dbReference type="GO" id="GO:0005829">
    <property type="term" value="C:cytosol"/>
    <property type="evidence" value="ECO:0007669"/>
    <property type="project" value="TreeGrafter"/>
</dbReference>
<dbReference type="STRING" id="1202724.AM493_20345"/>
<keyword evidence="3 5" id="KW-0540">Nuclease</keyword>
<evidence type="ECO:0000256" key="2">
    <source>
        <dbReference type="ARBA" id="ARBA00022517"/>
    </source>
</evidence>
<comment type="similarity">
    <text evidence="5">Belongs to the YqgF HJR family.</text>
</comment>
<evidence type="ECO:0000256" key="3">
    <source>
        <dbReference type="ARBA" id="ARBA00022722"/>
    </source>
</evidence>
<evidence type="ECO:0000256" key="5">
    <source>
        <dbReference type="HAMAP-Rule" id="MF_00651"/>
    </source>
</evidence>
<dbReference type="Proteomes" id="UP000037755">
    <property type="component" value="Unassembled WGS sequence"/>
</dbReference>
<dbReference type="EC" id="3.1.-.-" evidence="5"/>
<dbReference type="SUPFAM" id="SSF53098">
    <property type="entry name" value="Ribonuclease H-like"/>
    <property type="match status" value="1"/>
</dbReference>
<dbReference type="GO" id="GO:0016788">
    <property type="term" value="F:hydrolase activity, acting on ester bonds"/>
    <property type="evidence" value="ECO:0007669"/>
    <property type="project" value="UniProtKB-UniRule"/>
</dbReference>
<dbReference type="InterPro" id="IPR012337">
    <property type="entry name" value="RNaseH-like_sf"/>
</dbReference>
<keyword evidence="1 5" id="KW-0963">Cytoplasm</keyword>
<keyword evidence="2 5" id="KW-0690">Ribosome biogenesis</keyword>
<comment type="subcellular location">
    <subcellularLocation>
        <location evidence="5">Cytoplasm</location>
    </subcellularLocation>
</comment>
<dbReference type="SMART" id="SM00732">
    <property type="entry name" value="YqgFc"/>
    <property type="match status" value="1"/>
</dbReference>
<dbReference type="HAMAP" id="MF_00651">
    <property type="entry name" value="Nuclease_YqgF"/>
    <property type="match status" value="1"/>
</dbReference>
<dbReference type="Gene3D" id="3.30.420.140">
    <property type="entry name" value="YqgF/RNase H-like domain"/>
    <property type="match status" value="1"/>
</dbReference>
<comment type="caution">
    <text evidence="7">The sequence shown here is derived from an EMBL/GenBank/DDBJ whole genome shotgun (WGS) entry which is preliminary data.</text>
</comment>
<keyword evidence="8" id="KW-1185">Reference proteome</keyword>
<dbReference type="NCBIfam" id="TIGR00250">
    <property type="entry name" value="RNAse_H_YqgF"/>
    <property type="match status" value="1"/>
</dbReference>
<reference evidence="7 8" key="1">
    <citation type="submission" date="2015-08" db="EMBL/GenBank/DDBJ databases">
        <title>Whole genome sequence of Flavobacterium akiainvivens IK-1T, from decaying Wikstroemia oahuensis, an endemic Hawaiian shrub.</title>
        <authorList>
            <person name="Wan X."/>
            <person name="Hou S."/>
            <person name="Saito J."/>
            <person name="Donachie S."/>
        </authorList>
    </citation>
    <scope>NUCLEOTIDE SEQUENCE [LARGE SCALE GENOMIC DNA]</scope>
    <source>
        <strain evidence="7 8">IK-1</strain>
    </source>
</reference>
<dbReference type="PANTHER" id="PTHR33317:SF4">
    <property type="entry name" value="POLYNUCLEOTIDYL TRANSFERASE, RIBONUCLEASE H-LIKE SUPERFAMILY PROTEIN"/>
    <property type="match status" value="1"/>
</dbReference>
<accession>A0A0M8MDT8</accession>
<organism evidence="7 8">
    <name type="scientific">Flavobacterium akiainvivens</name>
    <dbReference type="NCBI Taxonomy" id="1202724"/>
    <lineage>
        <taxon>Bacteria</taxon>
        <taxon>Pseudomonadati</taxon>
        <taxon>Bacteroidota</taxon>
        <taxon>Flavobacteriia</taxon>
        <taxon>Flavobacteriales</taxon>
        <taxon>Flavobacteriaceae</taxon>
        <taxon>Flavobacterium</taxon>
    </lineage>
</organism>
<dbReference type="GO" id="GO:0004518">
    <property type="term" value="F:nuclease activity"/>
    <property type="evidence" value="ECO:0007669"/>
    <property type="project" value="UniProtKB-KW"/>
</dbReference>
<feature type="domain" description="YqgF/RNase H-like" evidence="6">
    <location>
        <begin position="1"/>
        <end position="99"/>
    </location>
</feature>
<dbReference type="EMBL" id="LIYD01000005">
    <property type="protein sequence ID" value="KOS08135.1"/>
    <property type="molecule type" value="Genomic_DNA"/>
</dbReference>
<evidence type="ECO:0000313" key="7">
    <source>
        <dbReference type="EMBL" id="KOS08135.1"/>
    </source>
</evidence>
<protein>
    <recommendedName>
        <fullName evidence="5">Putative pre-16S rRNA nuclease</fullName>
        <ecNumber evidence="5">3.1.-.-</ecNumber>
    </recommendedName>
</protein>
<evidence type="ECO:0000313" key="8">
    <source>
        <dbReference type="Proteomes" id="UP000037755"/>
    </source>
</evidence>
<evidence type="ECO:0000259" key="6">
    <source>
        <dbReference type="SMART" id="SM00732"/>
    </source>
</evidence>
<comment type="function">
    <text evidence="5">Could be a nuclease involved in processing of the 5'-end of pre-16S rRNA.</text>
</comment>
<dbReference type="AlphaFoldDB" id="A0A0M8MDT8"/>
<dbReference type="InterPro" id="IPR037027">
    <property type="entry name" value="YqgF/RNaseH-like_dom_sf"/>
</dbReference>
<proteinExistence type="inferred from homology"/>
<dbReference type="RefSeq" id="WP_054410003.1">
    <property type="nucleotide sequence ID" value="NZ_FOYA01000017.1"/>
</dbReference>
<dbReference type="GO" id="GO:0000967">
    <property type="term" value="P:rRNA 5'-end processing"/>
    <property type="evidence" value="ECO:0007669"/>
    <property type="project" value="UniProtKB-UniRule"/>
</dbReference>